<dbReference type="Proteomes" id="UP001283361">
    <property type="component" value="Unassembled WGS sequence"/>
</dbReference>
<name>A0AAE1B0H6_9GAST</name>
<dbReference type="EMBL" id="JAWDGP010000851">
    <property type="protein sequence ID" value="KAK3796701.1"/>
    <property type="molecule type" value="Genomic_DNA"/>
</dbReference>
<evidence type="ECO:0000313" key="1">
    <source>
        <dbReference type="EMBL" id="KAK3796701.1"/>
    </source>
</evidence>
<accession>A0AAE1B0H6</accession>
<proteinExistence type="predicted"/>
<gene>
    <name evidence="1" type="ORF">RRG08_037467</name>
</gene>
<organism evidence="1 2">
    <name type="scientific">Elysia crispata</name>
    <name type="common">lettuce slug</name>
    <dbReference type="NCBI Taxonomy" id="231223"/>
    <lineage>
        <taxon>Eukaryota</taxon>
        <taxon>Metazoa</taxon>
        <taxon>Spiralia</taxon>
        <taxon>Lophotrochozoa</taxon>
        <taxon>Mollusca</taxon>
        <taxon>Gastropoda</taxon>
        <taxon>Heterobranchia</taxon>
        <taxon>Euthyneura</taxon>
        <taxon>Panpulmonata</taxon>
        <taxon>Sacoglossa</taxon>
        <taxon>Placobranchoidea</taxon>
        <taxon>Plakobranchidae</taxon>
        <taxon>Elysia</taxon>
    </lineage>
</organism>
<comment type="caution">
    <text evidence="1">The sequence shown here is derived from an EMBL/GenBank/DDBJ whole genome shotgun (WGS) entry which is preliminary data.</text>
</comment>
<evidence type="ECO:0000313" key="2">
    <source>
        <dbReference type="Proteomes" id="UP001283361"/>
    </source>
</evidence>
<keyword evidence="2" id="KW-1185">Reference proteome</keyword>
<protein>
    <submittedName>
        <fullName evidence="1">Uncharacterized protein</fullName>
    </submittedName>
</protein>
<dbReference type="AlphaFoldDB" id="A0AAE1B0H6"/>
<sequence>MDEALCHWRGLPQMRAYMRDKPIKSDYVVELQIMAHKENVSNRFVAVCQQLIDAYIVCLLDRSFVLRIKNDGEILLFWDNKQLIVQKRDSSEPSDVNEVSYLYT</sequence>
<reference evidence="1" key="1">
    <citation type="journal article" date="2023" name="G3 (Bethesda)">
        <title>A reference genome for the long-term kleptoplast-retaining sea slug Elysia crispata morphotype clarki.</title>
        <authorList>
            <person name="Eastman K.E."/>
            <person name="Pendleton A.L."/>
            <person name="Shaikh M.A."/>
            <person name="Suttiyut T."/>
            <person name="Ogas R."/>
            <person name="Tomko P."/>
            <person name="Gavelis G."/>
            <person name="Widhalm J.R."/>
            <person name="Wisecaver J.H."/>
        </authorList>
    </citation>
    <scope>NUCLEOTIDE SEQUENCE</scope>
    <source>
        <strain evidence="1">ECLA1</strain>
    </source>
</reference>